<evidence type="ECO:0000256" key="9">
    <source>
        <dbReference type="SAM" id="Phobius"/>
    </source>
</evidence>
<dbReference type="Pfam" id="PF00512">
    <property type="entry name" value="HisKA"/>
    <property type="match status" value="1"/>
</dbReference>
<dbReference type="EC" id="2.7.13.3" evidence="2"/>
<keyword evidence="9" id="KW-0812">Transmembrane</keyword>
<evidence type="ECO:0000256" key="3">
    <source>
        <dbReference type="ARBA" id="ARBA00022553"/>
    </source>
</evidence>
<name>A0A9X1VF45_9BACL</name>
<comment type="catalytic activity">
    <reaction evidence="1">
        <text>ATP + protein L-histidine = ADP + protein N-phospho-L-histidine.</text>
        <dbReference type="EC" id="2.7.13.3"/>
    </reaction>
</comment>
<feature type="domain" description="Histidine kinase" evidence="10">
    <location>
        <begin position="212"/>
        <end position="426"/>
    </location>
</feature>
<dbReference type="Gene3D" id="1.10.287.130">
    <property type="match status" value="1"/>
</dbReference>
<dbReference type="GO" id="GO:0005524">
    <property type="term" value="F:ATP binding"/>
    <property type="evidence" value="ECO:0007669"/>
    <property type="project" value="UniProtKB-KW"/>
</dbReference>
<organism evidence="11 12">
    <name type="scientific">Sulfoacidibacillus ferrooxidans</name>
    <dbReference type="NCBI Taxonomy" id="2005001"/>
    <lineage>
        <taxon>Bacteria</taxon>
        <taxon>Bacillati</taxon>
        <taxon>Bacillota</taxon>
        <taxon>Bacilli</taxon>
        <taxon>Bacillales</taxon>
        <taxon>Alicyclobacillaceae</taxon>
        <taxon>Sulfoacidibacillus</taxon>
    </lineage>
</organism>
<reference evidence="11" key="1">
    <citation type="submission" date="2022-03" db="EMBL/GenBank/DDBJ databases">
        <title>Draft Genome Sequence of Firmicute Strain S0AB, a Heterotrophic Iron/Sulfur-Oxidizing Extreme Acidophile.</title>
        <authorList>
            <person name="Vergara E."/>
            <person name="Pakostova E."/>
            <person name="Johnson D.B."/>
            <person name="Holmes D.S."/>
        </authorList>
    </citation>
    <scope>NUCLEOTIDE SEQUENCE</scope>
    <source>
        <strain evidence="11">S0AB</strain>
    </source>
</reference>
<evidence type="ECO:0000259" key="10">
    <source>
        <dbReference type="PROSITE" id="PS50109"/>
    </source>
</evidence>
<dbReference type="GO" id="GO:0000155">
    <property type="term" value="F:phosphorelay sensor kinase activity"/>
    <property type="evidence" value="ECO:0007669"/>
    <property type="project" value="InterPro"/>
</dbReference>
<dbReference type="PANTHER" id="PTHR43711:SF1">
    <property type="entry name" value="HISTIDINE KINASE 1"/>
    <property type="match status" value="1"/>
</dbReference>
<dbReference type="SMART" id="SM00387">
    <property type="entry name" value="HATPase_c"/>
    <property type="match status" value="1"/>
</dbReference>
<dbReference type="Proteomes" id="UP001139263">
    <property type="component" value="Unassembled WGS sequence"/>
</dbReference>
<evidence type="ECO:0000256" key="1">
    <source>
        <dbReference type="ARBA" id="ARBA00000085"/>
    </source>
</evidence>
<proteinExistence type="predicted"/>
<evidence type="ECO:0000313" key="12">
    <source>
        <dbReference type="Proteomes" id="UP001139263"/>
    </source>
</evidence>
<keyword evidence="6" id="KW-0418">Kinase</keyword>
<dbReference type="Pfam" id="PF02518">
    <property type="entry name" value="HATPase_c"/>
    <property type="match status" value="1"/>
</dbReference>
<comment type="caution">
    <text evidence="11">The sequence shown here is derived from an EMBL/GenBank/DDBJ whole genome shotgun (WGS) entry which is preliminary data.</text>
</comment>
<dbReference type="InterPro" id="IPR003594">
    <property type="entry name" value="HATPase_dom"/>
</dbReference>
<feature type="transmembrane region" description="Helical" evidence="9">
    <location>
        <begin position="12"/>
        <end position="34"/>
    </location>
</feature>
<keyword evidence="12" id="KW-1185">Reference proteome</keyword>
<dbReference type="InterPro" id="IPR004358">
    <property type="entry name" value="Sig_transdc_His_kin-like_C"/>
</dbReference>
<sequence>MKMFSTIHVRLTLLNASVFSVLLLFLSILFYVWMQHVVFQPVDQSLDRTASHAIVTRSYENIADGARSQRTALPQLVNGLGSGSIGMVVWSPTHQLLEQEPHDSFTPSQLSTLHHHLTSKVPFSLRDGDQSWRVMDLSMASTRELGLPIGTTIQFVQTVTIQAQELHEFLLLLMSMVGIGIFTLIMAGWFLAQKAVAPIRLSWERQRQLIADASHELVKPLVSIQEEAQFLFRYPLHTVETEAERISMIDQKAEQITQLVEGLLTLARADSGQCELILQPINVSDMLADMEELIQVIGAQHGLNVEWAVQANVIVHGDEQRLRQLLWILVDHAILYTPNQGTVTISCVQDDVKTYVTVEDTGIGMDSFAVDHLFDRFYRDTRVGSCVDKTRTGLELAIGKWIVDAHRGQLTVTSSVGKGTTFVVSL</sequence>
<evidence type="ECO:0000256" key="7">
    <source>
        <dbReference type="ARBA" id="ARBA00022840"/>
    </source>
</evidence>
<evidence type="ECO:0000256" key="5">
    <source>
        <dbReference type="ARBA" id="ARBA00022741"/>
    </source>
</evidence>
<evidence type="ECO:0000256" key="6">
    <source>
        <dbReference type="ARBA" id="ARBA00022777"/>
    </source>
</evidence>
<dbReference type="AlphaFoldDB" id="A0A9X1VF45"/>
<keyword evidence="9" id="KW-1133">Transmembrane helix</keyword>
<dbReference type="SUPFAM" id="SSF47384">
    <property type="entry name" value="Homodimeric domain of signal transducing histidine kinase"/>
    <property type="match status" value="1"/>
</dbReference>
<keyword evidence="3" id="KW-0597">Phosphoprotein</keyword>
<dbReference type="InterPro" id="IPR036890">
    <property type="entry name" value="HATPase_C_sf"/>
</dbReference>
<dbReference type="EMBL" id="JALBUF010000031">
    <property type="protein sequence ID" value="MCI0184867.1"/>
    <property type="molecule type" value="Genomic_DNA"/>
</dbReference>
<dbReference type="CDD" id="cd00082">
    <property type="entry name" value="HisKA"/>
    <property type="match status" value="1"/>
</dbReference>
<keyword evidence="4 11" id="KW-0808">Transferase</keyword>
<dbReference type="InterPro" id="IPR005467">
    <property type="entry name" value="His_kinase_dom"/>
</dbReference>
<dbReference type="Gene3D" id="3.30.565.10">
    <property type="entry name" value="Histidine kinase-like ATPase, C-terminal domain"/>
    <property type="match status" value="1"/>
</dbReference>
<evidence type="ECO:0000256" key="8">
    <source>
        <dbReference type="ARBA" id="ARBA00023012"/>
    </source>
</evidence>
<evidence type="ECO:0000256" key="2">
    <source>
        <dbReference type="ARBA" id="ARBA00012438"/>
    </source>
</evidence>
<dbReference type="InterPro" id="IPR003661">
    <property type="entry name" value="HisK_dim/P_dom"/>
</dbReference>
<dbReference type="PANTHER" id="PTHR43711">
    <property type="entry name" value="TWO-COMPONENT HISTIDINE KINASE"/>
    <property type="match status" value="1"/>
</dbReference>
<evidence type="ECO:0000256" key="4">
    <source>
        <dbReference type="ARBA" id="ARBA00022679"/>
    </source>
</evidence>
<keyword evidence="8" id="KW-0902">Two-component regulatory system</keyword>
<dbReference type="InterPro" id="IPR050736">
    <property type="entry name" value="Sensor_HK_Regulatory"/>
</dbReference>
<keyword evidence="5" id="KW-0547">Nucleotide-binding</keyword>
<dbReference type="SMART" id="SM00388">
    <property type="entry name" value="HisKA"/>
    <property type="match status" value="1"/>
</dbReference>
<dbReference type="InterPro" id="IPR036097">
    <property type="entry name" value="HisK_dim/P_sf"/>
</dbReference>
<evidence type="ECO:0000313" key="11">
    <source>
        <dbReference type="EMBL" id="MCI0184867.1"/>
    </source>
</evidence>
<dbReference type="SUPFAM" id="SSF55874">
    <property type="entry name" value="ATPase domain of HSP90 chaperone/DNA topoisomerase II/histidine kinase"/>
    <property type="match status" value="1"/>
</dbReference>
<feature type="transmembrane region" description="Helical" evidence="9">
    <location>
        <begin position="169"/>
        <end position="192"/>
    </location>
</feature>
<dbReference type="PROSITE" id="PS50109">
    <property type="entry name" value="HIS_KIN"/>
    <property type="match status" value="1"/>
</dbReference>
<gene>
    <name evidence="11" type="primary">sasA_8</name>
    <name evidence="11" type="ORF">MM817_03164</name>
</gene>
<keyword evidence="7" id="KW-0067">ATP-binding</keyword>
<dbReference type="PRINTS" id="PR00344">
    <property type="entry name" value="BCTRLSENSOR"/>
</dbReference>
<accession>A0A9X1VF45</accession>
<protein>
    <recommendedName>
        <fullName evidence="2">histidine kinase</fullName>
        <ecNumber evidence="2">2.7.13.3</ecNumber>
    </recommendedName>
</protein>
<keyword evidence="9" id="KW-0472">Membrane</keyword>
<dbReference type="RefSeq" id="WP_241716884.1">
    <property type="nucleotide sequence ID" value="NZ_JALBUF010000031.1"/>
</dbReference>